<accession>Q8MZA3</accession>
<dbReference type="FlyBase" id="FBgn0038359">
    <property type="gene designation" value="CG5614"/>
</dbReference>
<protein>
    <submittedName>
        <fullName evidence="5">AT18024p</fullName>
    </submittedName>
</protein>
<dbReference type="GO" id="GO:0015630">
    <property type="term" value="C:microtubule cytoskeleton"/>
    <property type="evidence" value="ECO:0007669"/>
    <property type="project" value="UniProtKB-ARBA"/>
</dbReference>
<dbReference type="PANTHER" id="PTHR15431:SF19">
    <property type="entry name" value="CENTROSOMAL PROTEIN 20-RELATED"/>
    <property type="match status" value="1"/>
</dbReference>
<dbReference type="VEuPathDB" id="VectorBase:FBgn0038359"/>
<evidence type="ECO:0000256" key="2">
    <source>
        <dbReference type="ARBA" id="ARBA00022490"/>
    </source>
</evidence>
<organism evidence="5">
    <name type="scientific">Drosophila melanogaster</name>
    <name type="common">Fruit fly</name>
    <dbReference type="NCBI Taxonomy" id="7227"/>
    <lineage>
        <taxon>Eukaryota</taxon>
        <taxon>Metazoa</taxon>
        <taxon>Ecdysozoa</taxon>
        <taxon>Arthropoda</taxon>
        <taxon>Hexapoda</taxon>
        <taxon>Insecta</taxon>
        <taxon>Pterygota</taxon>
        <taxon>Neoptera</taxon>
        <taxon>Endopterygota</taxon>
        <taxon>Diptera</taxon>
        <taxon>Brachycera</taxon>
        <taxon>Muscomorpha</taxon>
        <taxon>Ephydroidea</taxon>
        <taxon>Drosophilidae</taxon>
        <taxon>Drosophila</taxon>
        <taxon>Sophophora</taxon>
    </lineage>
</organism>
<sequence>MSSHKINLENAYQKMIEQNIKSQLEKNGTMAALRSEMHVKILQMIRGQQNKSKVKALTGGSNQSEDHSLVKLINQMIMEFLDWFGYKHTMETFRMETGENVANRREMEQSLHITPESKDFPLLAQLVMRDWKFGVQKGGSKKLVQLPDPMEATVQRSRKLVQELKVMRAQKSEVNQGRLVQNNRKLITNNTFTKGLTPKSISTPPRSIKNENPKSYVDSSESDVLESDYSEEESEDSDAYKDIPDRQIFIDDLPPEGKYAPNYGEEGPFEGKQNQANERDNIPSTSRKQHFSRKPETESSDSDDKPSISGINKVSRQDYWNSPRGVQLRNKNTLKPEEECDTHIRKVNLDSDYSSDED</sequence>
<feature type="compositionally biased region" description="Polar residues" evidence="4">
    <location>
        <begin position="190"/>
        <end position="205"/>
    </location>
</feature>
<dbReference type="OrthoDB" id="5970631at2759"/>
<gene>
    <name evidence="5 6" type="ORF">CG5614</name>
</gene>
<dbReference type="EMBL" id="AY113282">
    <property type="protein sequence ID" value="AAM29287.1"/>
    <property type="molecule type" value="mRNA"/>
</dbReference>
<keyword evidence="2" id="KW-0963">Cytoplasm</keyword>
<dbReference type="PROSITE" id="PS50896">
    <property type="entry name" value="LISH"/>
    <property type="match status" value="1"/>
</dbReference>
<evidence type="ECO:0000256" key="3">
    <source>
        <dbReference type="ARBA" id="ARBA00023212"/>
    </source>
</evidence>
<feature type="region of interest" description="Disordered" evidence="4">
    <location>
        <begin position="190"/>
        <end position="339"/>
    </location>
</feature>
<dbReference type="SMART" id="SM00667">
    <property type="entry name" value="LisH"/>
    <property type="match status" value="1"/>
</dbReference>
<name>Q8MZA3_DROME</name>
<evidence type="ECO:0000256" key="4">
    <source>
        <dbReference type="SAM" id="MobiDB-lite"/>
    </source>
</evidence>
<dbReference type="InterPro" id="IPR006594">
    <property type="entry name" value="LisH"/>
</dbReference>
<dbReference type="AlphaFoldDB" id="Q8MZA3"/>
<dbReference type="Gene3D" id="1.20.960.40">
    <property type="match status" value="1"/>
</dbReference>
<proteinExistence type="evidence at transcript level"/>
<feature type="compositionally biased region" description="Polar residues" evidence="4">
    <location>
        <begin position="309"/>
        <end position="320"/>
    </location>
</feature>
<dbReference type="AGR" id="FB:FBgn0038359"/>
<comment type="subcellular location">
    <subcellularLocation>
        <location evidence="1">Cytoplasm</location>
        <location evidence="1">Cytoskeleton</location>
    </subcellularLocation>
</comment>
<evidence type="ECO:0000256" key="1">
    <source>
        <dbReference type="ARBA" id="ARBA00004245"/>
    </source>
</evidence>
<feature type="compositionally biased region" description="Polar residues" evidence="4">
    <location>
        <begin position="272"/>
        <end position="286"/>
    </location>
</feature>
<feature type="compositionally biased region" description="Basic and acidic residues" evidence="4">
    <location>
        <begin position="293"/>
        <end position="306"/>
    </location>
</feature>
<evidence type="ECO:0000313" key="6">
    <source>
        <dbReference type="FlyBase" id="FBgn0038359"/>
    </source>
</evidence>
<keyword evidence="3" id="KW-0206">Cytoskeleton</keyword>
<dbReference type="HOGENOM" id="CLU_038514_0_0_1"/>
<dbReference type="Pfam" id="PF08513">
    <property type="entry name" value="LisH"/>
    <property type="match status" value="1"/>
</dbReference>
<dbReference type="PANTHER" id="PTHR15431">
    <property type="entry name" value="FGFR1 ONCOGENE PARTNER/LISH DOMAIN-CONTAINING PROTEIN"/>
    <property type="match status" value="1"/>
</dbReference>
<feature type="compositionally biased region" description="Acidic residues" evidence="4">
    <location>
        <begin position="220"/>
        <end position="237"/>
    </location>
</feature>
<reference evidence="5" key="1">
    <citation type="submission" date="2002-05" db="EMBL/GenBank/DDBJ databases">
        <authorList>
            <person name="Stapleton M."/>
            <person name="Brokstein P."/>
            <person name="Hong L."/>
            <person name="Agbayani A."/>
            <person name="Carlson J."/>
            <person name="Champe M."/>
            <person name="Chavez C."/>
            <person name="Dorsett V."/>
            <person name="Dresnek D."/>
            <person name="Farfan D."/>
            <person name="Frise E."/>
            <person name="George R."/>
            <person name="Gonzalez M."/>
            <person name="Guarin H."/>
            <person name="Kronmiller B."/>
            <person name="Li P."/>
            <person name="Liao G."/>
            <person name="Miranda A."/>
            <person name="Mungall C.J."/>
            <person name="Nunoo J."/>
            <person name="Pacleb J."/>
            <person name="Paragas V."/>
            <person name="Park S."/>
            <person name="Patel S."/>
            <person name="Phouanenavong S."/>
            <person name="Wan K."/>
            <person name="Yu C."/>
            <person name="Lewis S.E."/>
            <person name="Rubin G.M."/>
            <person name="Celniker S."/>
        </authorList>
    </citation>
    <scope>NUCLEOTIDE SEQUENCE</scope>
</reference>
<feature type="compositionally biased region" description="Basic and acidic residues" evidence="4">
    <location>
        <begin position="238"/>
        <end position="249"/>
    </location>
</feature>
<dbReference type="ExpressionAtlas" id="Q8MZA3">
    <property type="expression patterns" value="baseline and differential"/>
</dbReference>
<evidence type="ECO:0000313" key="5">
    <source>
        <dbReference type="EMBL" id="AAM29287.1"/>
    </source>
</evidence>